<keyword evidence="1" id="KW-0472">Membrane</keyword>
<keyword evidence="1" id="KW-0812">Transmembrane</keyword>
<dbReference type="Proteomes" id="UP000237819">
    <property type="component" value="Unassembled WGS sequence"/>
</dbReference>
<sequence length="211" mass="24262">MATINNIVLSLIILLIFGVWGYAIFGAKGQVPVNKSAVAEEVQLRLEEHRGKIEQEAEQLVAELTPPLSEAVYHQIQEDSDLYWQELQQQSSTYVRDFDEMFIAAVKSEYRDYLQQHREVLAEEFPEHADKKSLDRLMAEFEQVGSELIDRYYLEDFAKESKRTREAWAKVKPLPPPAEGEPSLETQLLEYGTDWSVLALTDKAEQQVLSN</sequence>
<protein>
    <submittedName>
        <fullName evidence="2">Uncharacterized protein</fullName>
    </submittedName>
</protein>
<evidence type="ECO:0000256" key="1">
    <source>
        <dbReference type="SAM" id="Phobius"/>
    </source>
</evidence>
<reference evidence="2 3" key="1">
    <citation type="submission" date="2018-02" db="EMBL/GenBank/DDBJ databases">
        <title>Comparative genomes isolates from brazilian mangrove.</title>
        <authorList>
            <person name="Araujo J.E."/>
            <person name="Taketani R.G."/>
            <person name="Silva M.C.P."/>
            <person name="Loureco M.V."/>
            <person name="Andreote F.D."/>
        </authorList>
    </citation>
    <scope>NUCLEOTIDE SEQUENCE [LARGE SCALE GENOMIC DNA]</scope>
    <source>
        <strain evidence="2 3">Nap-Phe MGV</strain>
    </source>
</reference>
<name>A0A2S8GPR0_9BACT</name>
<proteinExistence type="predicted"/>
<evidence type="ECO:0000313" key="2">
    <source>
        <dbReference type="EMBL" id="PQO46428.1"/>
    </source>
</evidence>
<feature type="transmembrane region" description="Helical" evidence="1">
    <location>
        <begin position="6"/>
        <end position="25"/>
    </location>
</feature>
<organism evidence="2 3">
    <name type="scientific">Blastopirellula marina</name>
    <dbReference type="NCBI Taxonomy" id="124"/>
    <lineage>
        <taxon>Bacteria</taxon>
        <taxon>Pseudomonadati</taxon>
        <taxon>Planctomycetota</taxon>
        <taxon>Planctomycetia</taxon>
        <taxon>Pirellulales</taxon>
        <taxon>Pirellulaceae</taxon>
        <taxon>Blastopirellula</taxon>
    </lineage>
</organism>
<dbReference type="AlphaFoldDB" id="A0A2S8GPR0"/>
<accession>A0A2S8GPR0</accession>
<keyword evidence="1" id="KW-1133">Transmembrane helix</keyword>
<dbReference type="EMBL" id="PUHZ01000009">
    <property type="protein sequence ID" value="PQO46428.1"/>
    <property type="molecule type" value="Genomic_DNA"/>
</dbReference>
<evidence type="ECO:0000313" key="3">
    <source>
        <dbReference type="Proteomes" id="UP000237819"/>
    </source>
</evidence>
<comment type="caution">
    <text evidence="2">The sequence shown here is derived from an EMBL/GenBank/DDBJ whole genome shotgun (WGS) entry which is preliminary data.</text>
</comment>
<gene>
    <name evidence="2" type="ORF">C5Y93_08065</name>
</gene>